<dbReference type="EMBL" id="FOMT01000012">
    <property type="protein sequence ID" value="SFF36863.1"/>
    <property type="molecule type" value="Genomic_DNA"/>
</dbReference>
<dbReference type="STRING" id="1045775.SAMN05216378_0128"/>
<feature type="transmembrane region" description="Helical" evidence="1">
    <location>
        <begin position="94"/>
        <end position="115"/>
    </location>
</feature>
<evidence type="ECO:0000313" key="3">
    <source>
        <dbReference type="EMBL" id="SFF36863.1"/>
    </source>
</evidence>
<gene>
    <name evidence="3" type="ORF">SAMN05216378_0128</name>
</gene>
<protein>
    <recommendedName>
        <fullName evidence="2">CAAX prenyl protease 2/Lysostaphin resistance protein A-like domain-containing protein</fullName>
    </recommendedName>
</protein>
<evidence type="ECO:0000259" key="2">
    <source>
        <dbReference type="Pfam" id="PF02517"/>
    </source>
</evidence>
<keyword evidence="1" id="KW-0812">Transmembrane</keyword>
<evidence type="ECO:0000256" key="1">
    <source>
        <dbReference type="SAM" id="Phobius"/>
    </source>
</evidence>
<feature type="transmembrane region" description="Helical" evidence="1">
    <location>
        <begin position="157"/>
        <end position="177"/>
    </location>
</feature>
<feature type="transmembrane region" description="Helical" evidence="1">
    <location>
        <begin position="189"/>
        <end position="205"/>
    </location>
</feature>
<feature type="transmembrane region" description="Helical" evidence="1">
    <location>
        <begin position="12"/>
        <end position="35"/>
    </location>
</feature>
<feature type="domain" description="CAAX prenyl protease 2/Lysostaphin resistance protein A-like" evidence="2">
    <location>
        <begin position="132"/>
        <end position="225"/>
    </location>
</feature>
<reference evidence="4" key="1">
    <citation type="submission" date="2016-10" db="EMBL/GenBank/DDBJ databases">
        <authorList>
            <person name="Varghese N."/>
            <person name="Submissions S."/>
        </authorList>
    </citation>
    <scope>NUCLEOTIDE SEQUENCE [LARGE SCALE GENOMIC DNA]</scope>
    <source>
        <strain evidence="4">CGMCC 1.10784</strain>
    </source>
</reference>
<dbReference type="Pfam" id="PF02517">
    <property type="entry name" value="Rce1-like"/>
    <property type="match status" value="1"/>
</dbReference>
<dbReference type="PANTHER" id="PTHR39430:SF1">
    <property type="entry name" value="PROTEASE"/>
    <property type="match status" value="1"/>
</dbReference>
<dbReference type="PANTHER" id="PTHR39430">
    <property type="entry name" value="MEMBRANE-ASSOCIATED PROTEASE-RELATED"/>
    <property type="match status" value="1"/>
</dbReference>
<keyword evidence="4" id="KW-1185">Reference proteome</keyword>
<name>A0A1I2I5G9_9BACL</name>
<keyword evidence="1" id="KW-1133">Transmembrane helix</keyword>
<dbReference type="GO" id="GO:0004175">
    <property type="term" value="F:endopeptidase activity"/>
    <property type="evidence" value="ECO:0007669"/>
    <property type="project" value="UniProtKB-ARBA"/>
</dbReference>
<organism evidence="3 4">
    <name type="scientific">Paenibacillus catalpae</name>
    <dbReference type="NCBI Taxonomy" id="1045775"/>
    <lineage>
        <taxon>Bacteria</taxon>
        <taxon>Bacillati</taxon>
        <taxon>Bacillota</taxon>
        <taxon>Bacilli</taxon>
        <taxon>Bacillales</taxon>
        <taxon>Paenibacillaceae</taxon>
        <taxon>Paenibacillus</taxon>
    </lineage>
</organism>
<evidence type="ECO:0000313" key="4">
    <source>
        <dbReference type="Proteomes" id="UP000198855"/>
    </source>
</evidence>
<proteinExistence type="predicted"/>
<feature type="transmembrane region" description="Helical" evidence="1">
    <location>
        <begin position="127"/>
        <end position="145"/>
    </location>
</feature>
<accession>A0A1I2I5G9</accession>
<feature type="transmembrane region" description="Helical" evidence="1">
    <location>
        <begin position="55"/>
        <end position="74"/>
    </location>
</feature>
<dbReference type="InterPro" id="IPR003675">
    <property type="entry name" value="Rce1/LyrA-like_dom"/>
</dbReference>
<feature type="transmembrane region" description="Helical" evidence="1">
    <location>
        <begin position="264"/>
        <end position="282"/>
    </location>
</feature>
<feature type="transmembrane region" description="Helical" evidence="1">
    <location>
        <begin position="212"/>
        <end position="230"/>
    </location>
</feature>
<sequence>MRLIKKFFSVAGKIILSGLMPLIIILIAGIIYAIISVASGDNLDDLNAVDGARWTLYLQCAVFIASAFAMFAFFERKHGWQMGLNQKQAGHFALQGFFAGILLMTVSAILIWAAGGISWEASNWDQTLIRSLLEGFILFICVALSEEIFTRGYIQGLIKYHYGSTPAIIVSSIIFAFMHSMNPNMFETPFPFINICLAGILFSISRELTGGLWWPIGLHLSWNFFQGYVYGFQVSGMNPGAVVLQVTDNGPVQLSGGEFGAEGSFIASLVLILGIIALYYMYRGKNKSSTLKR</sequence>
<keyword evidence="1" id="KW-0472">Membrane</keyword>
<dbReference type="Proteomes" id="UP000198855">
    <property type="component" value="Unassembled WGS sequence"/>
</dbReference>
<dbReference type="GO" id="GO:0080120">
    <property type="term" value="P:CAAX-box protein maturation"/>
    <property type="evidence" value="ECO:0007669"/>
    <property type="project" value="UniProtKB-ARBA"/>
</dbReference>
<dbReference type="AlphaFoldDB" id="A0A1I2I5G9"/>